<keyword evidence="4" id="KW-0539">Nucleus</keyword>
<dbReference type="PROSITE" id="PS50297">
    <property type="entry name" value="ANK_REP_REGION"/>
    <property type="match status" value="2"/>
</dbReference>
<dbReference type="PANTHER" id="PTHR46358:SF1">
    <property type="entry name" value="TONSOKU-LIKE PROTEIN"/>
    <property type="match status" value="1"/>
</dbReference>
<dbReference type="InterPro" id="IPR011990">
    <property type="entry name" value="TPR-like_helical_dom_sf"/>
</dbReference>
<feature type="repeat" description="ANK" evidence="5">
    <location>
        <begin position="222"/>
        <end position="254"/>
    </location>
</feature>
<dbReference type="Gene3D" id="1.25.40.20">
    <property type="entry name" value="Ankyrin repeat-containing domain"/>
    <property type="match status" value="1"/>
</dbReference>
<comment type="caution">
    <text evidence="6">The sequence shown here is derived from an EMBL/GenBank/DDBJ whole genome shotgun (WGS) entry which is preliminary data.</text>
</comment>
<evidence type="ECO:0000256" key="1">
    <source>
        <dbReference type="ARBA" id="ARBA00004123"/>
    </source>
</evidence>
<evidence type="ECO:0000256" key="4">
    <source>
        <dbReference type="ARBA" id="ARBA00023242"/>
    </source>
</evidence>
<dbReference type="PANTHER" id="PTHR46358">
    <property type="entry name" value="TONSOKU-LIKE PROTEIN"/>
    <property type="match status" value="1"/>
</dbReference>
<keyword evidence="3" id="KW-0677">Repeat</keyword>
<accession>A0ABN7P139</accession>
<dbReference type="SUPFAM" id="SSF48452">
    <property type="entry name" value="TPR-like"/>
    <property type="match status" value="1"/>
</dbReference>
<feature type="non-terminal residue" evidence="6">
    <location>
        <position position="254"/>
    </location>
</feature>
<name>A0ABN7P139_TIMPD</name>
<sequence>MLFNVVKVFFSMADFRGAKQALYKAYKLHTPNKPERHSIENNLKIAVALCQAEDKLLTLSENDFVIKKKIYETLGDGCVAVKNFDKAIEYYHKMLEACKTTLNIAEVLELQGASYEELFDLYKSAQQLVTKAGDLKLEVLVLSALISMQKLMKPEIVGESTDENEELVRPRMARKRSRFSNKRNEKGETPLHTACISGKLIAVKTLLEEGASINDRGGAGCEGITPLHDAAACGHLAVMELLLDRGASAVALTD</sequence>
<feature type="repeat" description="ANK" evidence="5">
    <location>
        <begin position="186"/>
        <end position="218"/>
    </location>
</feature>
<keyword evidence="5" id="KW-0040">ANK repeat</keyword>
<dbReference type="SUPFAM" id="SSF48403">
    <property type="entry name" value="Ankyrin repeat"/>
    <property type="match status" value="1"/>
</dbReference>
<dbReference type="Pfam" id="PF12796">
    <property type="entry name" value="Ank_2"/>
    <property type="match status" value="1"/>
</dbReference>
<dbReference type="InterPro" id="IPR052311">
    <property type="entry name" value="MMS22L-TONSL_complex_comp"/>
</dbReference>
<comment type="subcellular location">
    <subcellularLocation>
        <location evidence="1">Nucleus</location>
    </subcellularLocation>
</comment>
<dbReference type="InterPro" id="IPR002110">
    <property type="entry name" value="Ankyrin_rpt"/>
</dbReference>
<reference evidence="6" key="1">
    <citation type="submission" date="2021-03" db="EMBL/GenBank/DDBJ databases">
        <authorList>
            <person name="Tran Van P."/>
        </authorList>
    </citation>
    <scope>NUCLEOTIDE SEQUENCE</scope>
</reference>
<protein>
    <submittedName>
        <fullName evidence="6">Uncharacterized protein</fullName>
    </submittedName>
</protein>
<organism evidence="6 7">
    <name type="scientific">Timema podura</name>
    <name type="common">Walking stick</name>
    <dbReference type="NCBI Taxonomy" id="61482"/>
    <lineage>
        <taxon>Eukaryota</taxon>
        <taxon>Metazoa</taxon>
        <taxon>Ecdysozoa</taxon>
        <taxon>Arthropoda</taxon>
        <taxon>Hexapoda</taxon>
        <taxon>Insecta</taxon>
        <taxon>Pterygota</taxon>
        <taxon>Neoptera</taxon>
        <taxon>Polyneoptera</taxon>
        <taxon>Phasmatodea</taxon>
        <taxon>Timematodea</taxon>
        <taxon>Timematoidea</taxon>
        <taxon>Timematidae</taxon>
        <taxon>Timema</taxon>
    </lineage>
</organism>
<dbReference type="InterPro" id="IPR036770">
    <property type="entry name" value="Ankyrin_rpt-contain_sf"/>
</dbReference>
<evidence type="ECO:0000256" key="2">
    <source>
        <dbReference type="ARBA" id="ARBA00022614"/>
    </source>
</evidence>
<dbReference type="EMBL" id="CAJPIN010013713">
    <property type="protein sequence ID" value="CAG2060824.1"/>
    <property type="molecule type" value="Genomic_DNA"/>
</dbReference>
<proteinExistence type="predicted"/>
<evidence type="ECO:0000313" key="6">
    <source>
        <dbReference type="EMBL" id="CAG2060824.1"/>
    </source>
</evidence>
<dbReference type="Gene3D" id="1.25.40.10">
    <property type="entry name" value="Tetratricopeptide repeat domain"/>
    <property type="match status" value="1"/>
</dbReference>
<evidence type="ECO:0000256" key="5">
    <source>
        <dbReference type="PROSITE-ProRule" id="PRU00023"/>
    </source>
</evidence>
<keyword evidence="2" id="KW-0433">Leucine-rich repeat</keyword>
<evidence type="ECO:0000256" key="3">
    <source>
        <dbReference type="ARBA" id="ARBA00022737"/>
    </source>
</evidence>
<gene>
    <name evidence="6" type="ORF">TPAB3V08_LOCUS7780</name>
</gene>
<dbReference type="SMART" id="SM00248">
    <property type="entry name" value="ANK"/>
    <property type="match status" value="2"/>
</dbReference>
<dbReference type="Proteomes" id="UP001153148">
    <property type="component" value="Unassembled WGS sequence"/>
</dbReference>
<dbReference type="PROSITE" id="PS50088">
    <property type="entry name" value="ANK_REPEAT"/>
    <property type="match status" value="2"/>
</dbReference>
<keyword evidence="7" id="KW-1185">Reference proteome</keyword>
<evidence type="ECO:0000313" key="7">
    <source>
        <dbReference type="Proteomes" id="UP001153148"/>
    </source>
</evidence>